<evidence type="ECO:0000256" key="2">
    <source>
        <dbReference type="SAM" id="Phobius"/>
    </source>
</evidence>
<dbReference type="OrthoDB" id="10382143at2759"/>
<proteinExistence type="predicted"/>
<keyword evidence="2" id="KW-1133">Transmembrane helix</keyword>
<reference evidence="3" key="1">
    <citation type="submission" date="2020-11" db="EMBL/GenBank/DDBJ databases">
        <title>Kefir isolates.</title>
        <authorList>
            <person name="Marcisauskas S."/>
            <person name="Kim Y."/>
            <person name="Blasche S."/>
        </authorList>
    </citation>
    <scope>NUCLEOTIDE SEQUENCE</scope>
    <source>
        <strain evidence="3">Olga-1</strain>
    </source>
</reference>
<feature type="region of interest" description="Disordered" evidence="1">
    <location>
        <begin position="297"/>
        <end position="355"/>
    </location>
</feature>
<evidence type="ECO:0000313" key="4">
    <source>
        <dbReference type="Proteomes" id="UP000697127"/>
    </source>
</evidence>
<sequence length="484" mass="56551">MEVSLAPLYYGLLVILSIFLYNSVEDGTLLESTQKLFETINEKSEIVKENVIEYLSLDEDKNLLDSNIEIINNDFKENFILKYIFSIIEILKSFKSNINNFIKNTLLYNQLIKFLNFIKFKIYVYFDNNPQLGEKLSQIWVNLNIFYETAYDIISFRIITINNTSKEFLIKIYNSSKNSLFTYLNSIKTRFVYVIEKEPLKTYINKYIEFHNENIKPSLNYIQSYISLKLEESETDTETIYTYLLVITLTIFMSFILGKFFKFFAKEAYNVKEASEYAKRNQNFIANHDSSVYDEFKVKPWDDDNNDDDDNDEDLSSNASNRRQEGNINASNRRTSQQNSEINIKQEEEQEEQEQEIIEILDDEEINKEINKEIIDDVIDEMIEESSFEVEDEDRDYDNSTDVEKNMKRGIVHSNTNRRLMYLATGSVILDDSDNSNHNYDLSSNAISGVTLAVDDDVQKVPIVSSTSKIDESEARSSVRSLLI</sequence>
<keyword evidence="2" id="KW-0472">Membrane</keyword>
<protein>
    <submittedName>
        <fullName evidence="3">Uncharacterized protein</fullName>
    </submittedName>
</protein>
<organism evidence="3 4">
    <name type="scientific">Pichia californica</name>
    <dbReference type="NCBI Taxonomy" id="460514"/>
    <lineage>
        <taxon>Eukaryota</taxon>
        <taxon>Fungi</taxon>
        <taxon>Dikarya</taxon>
        <taxon>Ascomycota</taxon>
        <taxon>Saccharomycotina</taxon>
        <taxon>Pichiomycetes</taxon>
        <taxon>Pichiales</taxon>
        <taxon>Pichiaceae</taxon>
        <taxon>Pichia</taxon>
    </lineage>
</organism>
<name>A0A9P7BE14_9ASCO</name>
<accession>A0A9P7BE14</accession>
<dbReference type="EMBL" id="PUHW01000263">
    <property type="protein sequence ID" value="KAG0687421.1"/>
    <property type="molecule type" value="Genomic_DNA"/>
</dbReference>
<keyword evidence="2" id="KW-0812">Transmembrane</keyword>
<feature type="compositionally biased region" description="Acidic residues" evidence="1">
    <location>
        <begin position="303"/>
        <end position="315"/>
    </location>
</feature>
<feature type="transmembrane region" description="Helical" evidence="2">
    <location>
        <begin position="7"/>
        <end position="24"/>
    </location>
</feature>
<evidence type="ECO:0000256" key="1">
    <source>
        <dbReference type="SAM" id="MobiDB-lite"/>
    </source>
</evidence>
<dbReference type="Proteomes" id="UP000697127">
    <property type="component" value="Unassembled WGS sequence"/>
</dbReference>
<keyword evidence="4" id="KW-1185">Reference proteome</keyword>
<feature type="compositionally biased region" description="Polar residues" evidence="1">
    <location>
        <begin position="316"/>
        <end position="336"/>
    </location>
</feature>
<evidence type="ECO:0000313" key="3">
    <source>
        <dbReference type="EMBL" id="KAG0687421.1"/>
    </source>
</evidence>
<dbReference type="AlphaFoldDB" id="A0A9P7BE14"/>
<comment type="caution">
    <text evidence="3">The sequence shown here is derived from an EMBL/GenBank/DDBJ whole genome shotgun (WGS) entry which is preliminary data.</text>
</comment>
<feature type="transmembrane region" description="Helical" evidence="2">
    <location>
        <begin position="240"/>
        <end position="261"/>
    </location>
</feature>
<gene>
    <name evidence="3" type="ORF">C6P40_002363</name>
</gene>